<accession>A0A481YWE0</accession>
<evidence type="ECO:0000313" key="1">
    <source>
        <dbReference type="EMBL" id="QBK86884.1"/>
    </source>
</evidence>
<gene>
    <name evidence="1" type="ORF">LCMAC103_02220</name>
</gene>
<protein>
    <submittedName>
        <fullName evidence="1">Uncharacterized protein</fullName>
    </submittedName>
</protein>
<dbReference type="EMBL" id="MK500338">
    <property type="protein sequence ID" value="QBK86884.1"/>
    <property type="molecule type" value="Genomic_DNA"/>
</dbReference>
<sequence length="126" mass="13632">MELLYSTFSSVVGAGRWLYRAVLSPAKVVPADVDGHSDLVYWARGKQCRVRFPLRRGPSRYARIVAGTNPGGPDVTAAVETFLGPSRNFYGIPTTPAMLGYEALTFVARIGRADATFAGAEVIRLP</sequence>
<name>A0A481YWE0_9VIRU</name>
<organism evidence="1">
    <name type="scientific">Marseillevirus LCMAC103</name>
    <dbReference type="NCBI Taxonomy" id="2506604"/>
    <lineage>
        <taxon>Viruses</taxon>
        <taxon>Varidnaviria</taxon>
        <taxon>Bamfordvirae</taxon>
        <taxon>Nucleocytoviricota</taxon>
        <taxon>Megaviricetes</taxon>
        <taxon>Pimascovirales</taxon>
        <taxon>Pimascovirales incertae sedis</taxon>
        <taxon>Marseilleviridae</taxon>
    </lineage>
</organism>
<proteinExistence type="predicted"/>
<dbReference type="Pfam" id="PF19080">
    <property type="entry name" value="DUF5772"/>
    <property type="match status" value="1"/>
</dbReference>
<dbReference type="InterPro" id="IPR043921">
    <property type="entry name" value="DUF5772"/>
</dbReference>
<reference evidence="1" key="1">
    <citation type="journal article" date="2019" name="MBio">
        <title>Virus Genomes from Deep Sea Sediments Expand the Ocean Megavirome and Support Independent Origins of Viral Gigantism.</title>
        <authorList>
            <person name="Backstrom D."/>
            <person name="Yutin N."/>
            <person name="Jorgensen S.L."/>
            <person name="Dharamshi J."/>
            <person name="Homa F."/>
            <person name="Zaremba-Niedwiedzka K."/>
            <person name="Spang A."/>
            <person name="Wolf Y.I."/>
            <person name="Koonin E.V."/>
            <person name="Ettema T.J."/>
        </authorList>
    </citation>
    <scope>NUCLEOTIDE SEQUENCE</scope>
</reference>